<dbReference type="GO" id="GO:0010181">
    <property type="term" value="F:FMN binding"/>
    <property type="evidence" value="ECO:0007669"/>
    <property type="project" value="UniProtKB-UniRule"/>
</dbReference>
<keyword evidence="6 7" id="KW-0472">Membrane</keyword>
<gene>
    <name evidence="7" type="primary">msrQ</name>
    <name evidence="9" type="ORF">HNQ70_001866</name>
</gene>
<dbReference type="GO" id="GO:0009055">
    <property type="term" value="F:electron transfer activity"/>
    <property type="evidence" value="ECO:0007669"/>
    <property type="project" value="UniProtKB-UniRule"/>
</dbReference>
<evidence type="ECO:0000256" key="5">
    <source>
        <dbReference type="ARBA" id="ARBA00023004"/>
    </source>
</evidence>
<sequence length="206" mass="23164">MRPGPSPALRVLVFAACLLPLARLFVLGWSDALGANPVEFVSRSTGTWTLVMLCLTLSVTPLRRLSGWNAVIRLRRMLGLFAFFYGCLHLLCYVWFDQWFDGMAILVDLLERPFIAAGFAGWLLMLPLALTSNAAMIRRLGRHWAELHRAVYAVAALGVLHFWWHKAGKNDLAEPMIYAAVVGVLLGWRLWRRQRAAQSGSRRSSA</sequence>
<feature type="transmembrane region" description="Helical" evidence="7">
    <location>
        <begin position="147"/>
        <end position="164"/>
    </location>
</feature>
<evidence type="ECO:0000256" key="1">
    <source>
        <dbReference type="ARBA" id="ARBA00004141"/>
    </source>
</evidence>
<evidence type="ECO:0000259" key="8">
    <source>
        <dbReference type="Pfam" id="PF01794"/>
    </source>
</evidence>
<keyword evidence="7" id="KW-0288">FMN</keyword>
<dbReference type="GO" id="GO:0046872">
    <property type="term" value="F:metal ion binding"/>
    <property type="evidence" value="ECO:0007669"/>
    <property type="project" value="UniProtKB-KW"/>
</dbReference>
<dbReference type="GO" id="GO:0030091">
    <property type="term" value="P:protein repair"/>
    <property type="evidence" value="ECO:0007669"/>
    <property type="project" value="UniProtKB-UniRule"/>
</dbReference>
<feature type="transmembrane region" description="Helical" evidence="7">
    <location>
        <begin position="176"/>
        <end position="192"/>
    </location>
</feature>
<comment type="caution">
    <text evidence="9">The sequence shown here is derived from an EMBL/GenBank/DDBJ whole genome shotgun (WGS) entry which is preliminary data.</text>
</comment>
<comment type="function">
    <text evidence="7">Part of the MsrPQ system that repairs oxidized periplasmic proteins containing methionine sulfoxide residues (Met-O), using respiratory chain electrons. Thus protects these proteins from oxidative-stress damage caused by reactive species of oxygen and chlorine generated by the host defense mechanisms. MsrPQ is essential for the maintenance of envelope integrity under bleach stress, rescuing a wide series of structurally unrelated periplasmic proteins from methionine oxidation. MsrQ provides electrons for reduction to the reductase catalytic subunit MsrP, using the quinone pool of the respiratory chain.</text>
</comment>
<evidence type="ECO:0000256" key="7">
    <source>
        <dbReference type="HAMAP-Rule" id="MF_01207"/>
    </source>
</evidence>
<comment type="subcellular location">
    <subcellularLocation>
        <location evidence="7">Cell membrane</location>
        <topology evidence="7">Multi-pass membrane protein</topology>
    </subcellularLocation>
    <subcellularLocation>
        <location evidence="1">Membrane</location>
        <topology evidence="1">Multi-pass membrane protein</topology>
    </subcellularLocation>
</comment>
<comment type="subunit">
    <text evidence="7">Heterodimer of a catalytic subunit (MsrP) and a heme-binding subunit (MsrQ).</text>
</comment>
<feature type="transmembrane region" description="Helical" evidence="7">
    <location>
        <begin position="116"/>
        <end position="135"/>
    </location>
</feature>
<dbReference type="GO" id="GO:0005886">
    <property type="term" value="C:plasma membrane"/>
    <property type="evidence" value="ECO:0007669"/>
    <property type="project" value="UniProtKB-SubCell"/>
</dbReference>
<evidence type="ECO:0000256" key="2">
    <source>
        <dbReference type="ARBA" id="ARBA00022448"/>
    </source>
</evidence>
<comment type="caution">
    <text evidence="7">Lacks conserved residue(s) required for the propagation of feature annotation.</text>
</comment>
<dbReference type="GO" id="GO:0016679">
    <property type="term" value="F:oxidoreductase activity, acting on diphenols and related substances as donors"/>
    <property type="evidence" value="ECO:0007669"/>
    <property type="project" value="TreeGrafter"/>
</dbReference>
<keyword evidence="4 7" id="KW-1133">Transmembrane helix</keyword>
<comment type="similarity">
    <text evidence="7">Belongs to the MsrQ family.</text>
</comment>
<proteinExistence type="inferred from homology"/>
<dbReference type="Proteomes" id="UP000532440">
    <property type="component" value="Unassembled WGS sequence"/>
</dbReference>
<dbReference type="PANTHER" id="PTHR36964:SF1">
    <property type="entry name" value="PROTEIN-METHIONINE-SULFOXIDE REDUCTASE HEME-BINDING SUBUNIT MSRQ"/>
    <property type="match status" value="1"/>
</dbReference>
<protein>
    <recommendedName>
        <fullName evidence="7">Protein-methionine-sulfoxide reductase heme-binding subunit MsrQ</fullName>
    </recommendedName>
    <alternativeName>
        <fullName evidence="7">Flavocytochrome MsrQ</fullName>
    </alternativeName>
</protein>
<keyword evidence="7" id="KW-1003">Cell membrane</keyword>
<evidence type="ECO:0000256" key="6">
    <source>
        <dbReference type="ARBA" id="ARBA00023136"/>
    </source>
</evidence>
<evidence type="ECO:0000256" key="4">
    <source>
        <dbReference type="ARBA" id="ARBA00022989"/>
    </source>
</evidence>
<keyword evidence="7" id="KW-0479">Metal-binding</keyword>
<dbReference type="HAMAP" id="MF_01207">
    <property type="entry name" value="MsrQ"/>
    <property type="match status" value="1"/>
</dbReference>
<comment type="cofactor">
    <cofactor evidence="7">
        <name>heme b</name>
        <dbReference type="ChEBI" id="CHEBI:60344"/>
    </cofactor>
    <text evidence="7">Binds 1 heme b (iron(II)-protoporphyrin IX) group per subunit.</text>
</comment>
<accession>A0A7W8M8B9</accession>
<name>A0A7W8M8B9_9BURK</name>
<keyword evidence="3 7" id="KW-0812">Transmembrane</keyword>
<dbReference type="PANTHER" id="PTHR36964">
    <property type="entry name" value="PROTEIN-METHIONINE-SULFOXIDE REDUCTASE HEME-BINDING SUBUNIT MSRQ"/>
    <property type="match status" value="1"/>
</dbReference>
<organism evidence="9 10">
    <name type="scientific">Quisquiliibacterium transsilvanicum</name>
    <dbReference type="NCBI Taxonomy" id="1549638"/>
    <lineage>
        <taxon>Bacteria</taxon>
        <taxon>Pseudomonadati</taxon>
        <taxon>Pseudomonadota</taxon>
        <taxon>Betaproteobacteria</taxon>
        <taxon>Burkholderiales</taxon>
        <taxon>Burkholderiaceae</taxon>
        <taxon>Quisquiliibacterium</taxon>
    </lineage>
</organism>
<feature type="domain" description="Ferric oxidoreductase" evidence="8">
    <location>
        <begin position="46"/>
        <end position="159"/>
    </location>
</feature>
<feature type="transmembrane region" description="Helical" evidence="7">
    <location>
        <begin position="48"/>
        <end position="65"/>
    </location>
</feature>
<dbReference type="GO" id="GO:0020037">
    <property type="term" value="F:heme binding"/>
    <property type="evidence" value="ECO:0007669"/>
    <property type="project" value="UniProtKB-UniRule"/>
</dbReference>
<reference evidence="9 10" key="1">
    <citation type="submission" date="2020-08" db="EMBL/GenBank/DDBJ databases">
        <title>Genomic Encyclopedia of Type Strains, Phase IV (KMG-IV): sequencing the most valuable type-strain genomes for metagenomic binning, comparative biology and taxonomic classification.</title>
        <authorList>
            <person name="Goeker M."/>
        </authorList>
    </citation>
    <scope>NUCLEOTIDE SEQUENCE [LARGE SCALE GENOMIC DNA]</scope>
    <source>
        <strain evidence="9 10">DSM 29781</strain>
    </source>
</reference>
<evidence type="ECO:0000313" key="10">
    <source>
        <dbReference type="Proteomes" id="UP000532440"/>
    </source>
</evidence>
<dbReference type="InterPro" id="IPR022837">
    <property type="entry name" value="MsrQ-like"/>
</dbReference>
<keyword evidence="7" id="KW-0285">Flavoprotein</keyword>
<dbReference type="InterPro" id="IPR013130">
    <property type="entry name" value="Fe3_Rdtase_TM_dom"/>
</dbReference>
<dbReference type="EMBL" id="JACHGB010000003">
    <property type="protein sequence ID" value="MBB5271856.1"/>
    <property type="molecule type" value="Genomic_DNA"/>
</dbReference>
<comment type="cofactor">
    <cofactor evidence="7">
        <name>FMN</name>
        <dbReference type="ChEBI" id="CHEBI:58210"/>
    </cofactor>
    <text evidence="7">Binds 1 FMN per subunit.</text>
</comment>
<keyword evidence="5 7" id="KW-0408">Iron</keyword>
<dbReference type="RefSeq" id="WP_246434852.1">
    <property type="nucleotide sequence ID" value="NZ_BAABEW010000001.1"/>
</dbReference>
<feature type="transmembrane region" description="Helical" evidence="7">
    <location>
        <begin position="77"/>
        <end position="96"/>
    </location>
</feature>
<dbReference type="AlphaFoldDB" id="A0A7W8M8B9"/>
<keyword evidence="7" id="KW-0249">Electron transport</keyword>
<keyword evidence="10" id="KW-1185">Reference proteome</keyword>
<evidence type="ECO:0000256" key="3">
    <source>
        <dbReference type="ARBA" id="ARBA00022692"/>
    </source>
</evidence>
<keyword evidence="7" id="KW-0349">Heme</keyword>
<keyword evidence="2 7" id="KW-0813">Transport</keyword>
<evidence type="ECO:0000313" key="9">
    <source>
        <dbReference type="EMBL" id="MBB5271856.1"/>
    </source>
</evidence>
<dbReference type="Pfam" id="PF01794">
    <property type="entry name" value="Ferric_reduct"/>
    <property type="match status" value="1"/>
</dbReference>